<comment type="similarity">
    <text evidence="1 5">Belongs to the glycosyl hydrolase 1 family.</text>
</comment>
<dbReference type="FunFam" id="3.20.20.80:FF:000004">
    <property type="entry name" value="Beta-glucosidase 6-phospho-beta-glucosidase"/>
    <property type="match status" value="1"/>
</dbReference>
<dbReference type="EC" id="3.2.1.21" evidence="6"/>
<evidence type="ECO:0000256" key="3">
    <source>
        <dbReference type="ARBA" id="ARBA00023295"/>
    </source>
</evidence>
<dbReference type="STRING" id="1348624.GCA_001591545_02208"/>
<evidence type="ECO:0000256" key="4">
    <source>
        <dbReference type="PROSITE-ProRule" id="PRU10055"/>
    </source>
</evidence>
<gene>
    <name evidence="6" type="primary">gmuD</name>
    <name evidence="6" type="ORF">NCTC4824_03574</name>
</gene>
<keyword evidence="7" id="KW-1185">Reference proteome</keyword>
<dbReference type="PRINTS" id="PR00131">
    <property type="entry name" value="GLHYDRLASE1"/>
</dbReference>
<keyword evidence="2 6" id="KW-0378">Hydrolase</keyword>
<dbReference type="InterPro" id="IPR018120">
    <property type="entry name" value="Glyco_hydro_1_AS"/>
</dbReference>
<dbReference type="InterPro" id="IPR017853">
    <property type="entry name" value="GH"/>
</dbReference>
<dbReference type="PANTHER" id="PTHR10353">
    <property type="entry name" value="GLYCOSYL HYDROLASE"/>
    <property type="match status" value="1"/>
</dbReference>
<name>A0A2X4WQZ9_LEDLE</name>
<dbReference type="GO" id="GO:0005829">
    <property type="term" value="C:cytosol"/>
    <property type="evidence" value="ECO:0007669"/>
    <property type="project" value="TreeGrafter"/>
</dbReference>
<keyword evidence="3 6" id="KW-0326">Glycosidase</keyword>
<dbReference type="Gene3D" id="3.20.20.80">
    <property type="entry name" value="Glycosidases"/>
    <property type="match status" value="1"/>
</dbReference>
<sequence length="471" mass="54643">MENKFYPFPTDFWWGSASSATQMEGASTQGGKGENIWDYWFQEEPNRFFNGVGPGNTSNFYEQYKEDISLMKELGHNSFRLSISWSRLIPTGDGEVNEEAVTFYKNVLNEMISQDVEPFVNLYHFDMPMAMQRIGGWESREVVQAYVRYASICFELFGDLASKWFTHNEPVVPVEQQYLYGNHYPAECDFKKAVQAGFHSVLAGAKAVKVFKEKGYKGEIGVILNLTPSYPRSNHPEDLKAGNMADLFFNRSFLDPFVKGEFPSELVDVLKTEGFMPEIQEGDLDIIANNTVDLLGVNYYQPRRVKAKENMPNPNAPFLPERYFDHYEMPGRKMNPYRGWEIYEKGIYDILVNVKENYGNIPCFISENGMGVENEDRFLNSEGQVQDDYRIEFYKNHLKWMHKAIEEGANLKGYHVWTFIDNWSWLNAYKNRYGLISLDLDNGFKRTIKKSGEWYKELSIQNGFYDGESVK</sequence>
<dbReference type="EC" id="3.2.1.86" evidence="6"/>
<accession>A0A2X4WQZ9</accession>
<feature type="active site" description="Nucleophile" evidence="4">
    <location>
        <position position="367"/>
    </location>
</feature>
<dbReference type="PROSITE" id="PS00572">
    <property type="entry name" value="GLYCOSYL_HYDROL_F1_1"/>
    <property type="match status" value="1"/>
</dbReference>
<dbReference type="GO" id="GO:0016052">
    <property type="term" value="P:carbohydrate catabolic process"/>
    <property type="evidence" value="ECO:0007669"/>
    <property type="project" value="TreeGrafter"/>
</dbReference>
<evidence type="ECO:0000313" key="6">
    <source>
        <dbReference type="EMBL" id="SQI62068.1"/>
    </source>
</evidence>
<evidence type="ECO:0000256" key="1">
    <source>
        <dbReference type="ARBA" id="ARBA00010838"/>
    </source>
</evidence>
<evidence type="ECO:0000256" key="2">
    <source>
        <dbReference type="ARBA" id="ARBA00022801"/>
    </source>
</evidence>
<dbReference type="SUPFAM" id="SSF51445">
    <property type="entry name" value="(Trans)glycosidases"/>
    <property type="match status" value="1"/>
</dbReference>
<dbReference type="InterPro" id="IPR001360">
    <property type="entry name" value="Glyco_hydro_1"/>
</dbReference>
<dbReference type="AlphaFoldDB" id="A0A2X4WQZ9"/>
<dbReference type="RefSeq" id="WP_066141460.1">
    <property type="nucleotide sequence ID" value="NZ_CBCSGM010000003.1"/>
</dbReference>
<dbReference type="Pfam" id="PF00232">
    <property type="entry name" value="Glyco_hydro_1"/>
    <property type="match status" value="1"/>
</dbReference>
<dbReference type="KEGG" id="blen:NCTC4824_03574"/>
<reference evidence="6 7" key="1">
    <citation type="submission" date="2018-06" db="EMBL/GenBank/DDBJ databases">
        <authorList>
            <consortium name="Pathogen Informatics"/>
            <person name="Doyle S."/>
        </authorList>
    </citation>
    <scope>NUCLEOTIDE SEQUENCE [LARGE SCALE GENOMIC DNA]</scope>
    <source>
        <strain evidence="6 7">NCTC4824</strain>
    </source>
</reference>
<dbReference type="GO" id="GO:0008706">
    <property type="term" value="F:6-phospho-beta-glucosidase activity"/>
    <property type="evidence" value="ECO:0007669"/>
    <property type="project" value="UniProtKB-EC"/>
</dbReference>
<protein>
    <submittedName>
        <fullName evidence="6">Mannoside-phospho-beta-d-glucosidase</fullName>
        <ecNumber evidence="6">3.2.1.21</ecNumber>
        <ecNumber evidence="6">3.2.1.86</ecNumber>
    </submittedName>
</protein>
<evidence type="ECO:0000256" key="5">
    <source>
        <dbReference type="RuleBase" id="RU003690"/>
    </source>
</evidence>
<proteinExistence type="inferred from homology"/>
<dbReference type="EMBL" id="LS483476">
    <property type="protein sequence ID" value="SQI62068.1"/>
    <property type="molecule type" value="Genomic_DNA"/>
</dbReference>
<organism evidence="6 7">
    <name type="scientific">Lederbergia lenta</name>
    <name type="common">Bacillus lentus</name>
    <dbReference type="NCBI Taxonomy" id="1467"/>
    <lineage>
        <taxon>Bacteria</taxon>
        <taxon>Bacillati</taxon>
        <taxon>Bacillota</taxon>
        <taxon>Bacilli</taxon>
        <taxon>Bacillales</taxon>
        <taxon>Bacillaceae</taxon>
        <taxon>Lederbergia</taxon>
    </lineage>
</organism>
<evidence type="ECO:0000313" key="7">
    <source>
        <dbReference type="Proteomes" id="UP000249134"/>
    </source>
</evidence>
<dbReference type="Proteomes" id="UP000249134">
    <property type="component" value="Chromosome 1"/>
</dbReference>
<dbReference type="PANTHER" id="PTHR10353:SF139">
    <property type="entry name" value="6-PHOSPHO-BETA-GLUCOSIDASE GMUD"/>
    <property type="match status" value="1"/>
</dbReference>